<comment type="caution">
    <text evidence="2">The sequence shown here is derived from an EMBL/GenBank/DDBJ whole genome shotgun (WGS) entry which is preliminary data.</text>
</comment>
<name>A0ABV8RC06_9SPHN</name>
<reference evidence="3" key="1">
    <citation type="journal article" date="2019" name="Int. J. Syst. Evol. Microbiol.">
        <title>The Global Catalogue of Microorganisms (GCM) 10K type strain sequencing project: providing services to taxonomists for standard genome sequencing and annotation.</title>
        <authorList>
            <consortium name="The Broad Institute Genomics Platform"/>
            <consortium name="The Broad Institute Genome Sequencing Center for Infectious Disease"/>
            <person name="Wu L."/>
            <person name="Ma J."/>
        </authorList>
    </citation>
    <scope>NUCLEOTIDE SEQUENCE [LARGE SCALE GENOMIC DNA]</scope>
    <source>
        <strain evidence="3">CECT 8531</strain>
    </source>
</reference>
<gene>
    <name evidence="2" type="ORF">ACFOWX_00085</name>
</gene>
<keyword evidence="1" id="KW-0732">Signal</keyword>
<dbReference type="PROSITE" id="PS51257">
    <property type="entry name" value="PROKAR_LIPOPROTEIN"/>
    <property type="match status" value="1"/>
</dbReference>
<evidence type="ECO:0000313" key="3">
    <source>
        <dbReference type="Proteomes" id="UP001595887"/>
    </source>
</evidence>
<feature type="signal peptide" evidence="1">
    <location>
        <begin position="1"/>
        <end position="19"/>
    </location>
</feature>
<proteinExistence type="predicted"/>
<keyword evidence="3" id="KW-1185">Reference proteome</keyword>
<sequence length="131" mass="14576">MLRIFVSLSAILLSGCVHAAQASAREEAVCENLQSAALNFTQLTVSIYPDRHGDYLRIENCPKRTFAVDFSKSGLYTDQYAALLKQMRFNSLHGGTPIKMTISGSYRIVEKDGASLSEIIVVRIIDYEQVQ</sequence>
<evidence type="ECO:0000313" key="2">
    <source>
        <dbReference type="EMBL" id="MFC4290813.1"/>
    </source>
</evidence>
<protein>
    <submittedName>
        <fullName evidence="2">Uncharacterized protein</fullName>
    </submittedName>
</protein>
<evidence type="ECO:0000256" key="1">
    <source>
        <dbReference type="SAM" id="SignalP"/>
    </source>
</evidence>
<feature type="chain" id="PRO_5045652718" evidence="1">
    <location>
        <begin position="20"/>
        <end position="131"/>
    </location>
</feature>
<dbReference type="Proteomes" id="UP001595887">
    <property type="component" value="Unassembled WGS sequence"/>
</dbReference>
<accession>A0ABV8RC06</accession>
<organism evidence="2 3">
    <name type="scientific">Sphingorhabdus arenilitoris</name>
    <dbReference type="NCBI Taxonomy" id="1490041"/>
    <lineage>
        <taxon>Bacteria</taxon>
        <taxon>Pseudomonadati</taxon>
        <taxon>Pseudomonadota</taxon>
        <taxon>Alphaproteobacteria</taxon>
        <taxon>Sphingomonadales</taxon>
        <taxon>Sphingomonadaceae</taxon>
        <taxon>Sphingorhabdus</taxon>
    </lineage>
</organism>
<dbReference type="RefSeq" id="WP_381420415.1">
    <property type="nucleotide sequence ID" value="NZ_JBHSDH010000005.1"/>
</dbReference>
<dbReference type="EMBL" id="JBHSDH010000005">
    <property type="protein sequence ID" value="MFC4290813.1"/>
    <property type="molecule type" value="Genomic_DNA"/>
</dbReference>